<accession>A0A0K1PEB0</accession>
<dbReference type="SMART" id="SM00865">
    <property type="entry name" value="Tubulin_C"/>
    <property type="match status" value="1"/>
</dbReference>
<dbReference type="GO" id="GO:0005737">
    <property type="term" value="C:cytoplasm"/>
    <property type="evidence" value="ECO:0007669"/>
    <property type="project" value="UniProtKB-SubCell"/>
</dbReference>
<feature type="compositionally biased region" description="Low complexity" evidence="7">
    <location>
        <begin position="330"/>
        <end position="344"/>
    </location>
</feature>
<dbReference type="GO" id="GO:0051258">
    <property type="term" value="P:protein polymerization"/>
    <property type="evidence" value="ECO:0007669"/>
    <property type="project" value="UniProtKB-UniRule"/>
</dbReference>
<dbReference type="GO" id="GO:0043093">
    <property type="term" value="P:FtsZ-dependent cytokinesis"/>
    <property type="evidence" value="ECO:0007669"/>
    <property type="project" value="UniProtKB-UniRule"/>
</dbReference>
<feature type="binding site" evidence="4">
    <location>
        <begin position="109"/>
        <end position="111"/>
    </location>
    <ligand>
        <name>GTP</name>
        <dbReference type="ChEBI" id="CHEBI:37565"/>
    </ligand>
</feature>
<dbReference type="GO" id="GO:0032153">
    <property type="term" value="C:cell division site"/>
    <property type="evidence" value="ECO:0007669"/>
    <property type="project" value="UniProtKB-UniRule"/>
</dbReference>
<dbReference type="NCBIfam" id="TIGR00065">
    <property type="entry name" value="ftsZ"/>
    <property type="match status" value="1"/>
</dbReference>
<name>A0A0K1PEB0_9BACT</name>
<feature type="binding site" evidence="4">
    <location>
        <position position="140"/>
    </location>
    <ligand>
        <name>GTP</name>
        <dbReference type="ChEBI" id="CHEBI:37565"/>
    </ligand>
</feature>
<dbReference type="CDD" id="cd02201">
    <property type="entry name" value="FtsZ_type1"/>
    <property type="match status" value="1"/>
</dbReference>
<keyword evidence="4 6" id="KW-0132">Cell division</keyword>
<dbReference type="InterPro" id="IPR045061">
    <property type="entry name" value="FtsZ/CetZ"/>
</dbReference>
<evidence type="ECO:0000256" key="6">
    <source>
        <dbReference type="RuleBase" id="RU000631"/>
    </source>
</evidence>
<dbReference type="AlphaFoldDB" id="A0A0K1PEB0"/>
<dbReference type="PROSITE" id="PS01135">
    <property type="entry name" value="FTSZ_2"/>
    <property type="match status" value="1"/>
</dbReference>
<feature type="region of interest" description="Disordered" evidence="7">
    <location>
        <begin position="321"/>
        <end position="369"/>
    </location>
</feature>
<comment type="subunit">
    <text evidence="4">Homodimer. Polymerizes to form a dynamic ring structure in a strictly GTP-dependent manner. Interacts directly with several other division proteins.</text>
</comment>
<dbReference type="InterPro" id="IPR000158">
    <property type="entry name" value="Cell_div_FtsZ"/>
</dbReference>
<evidence type="ECO:0000256" key="7">
    <source>
        <dbReference type="SAM" id="MobiDB-lite"/>
    </source>
</evidence>
<keyword evidence="4" id="KW-0963">Cytoplasm</keyword>
<sequence length="399" mass="41205">MIEFEGQTIVPGAKIKVIGVGGGGGNAIGSMIASGLSGVDFIVANTDIQALASSRAPFKIQLGPQLTRGLGAGANPEVGRAAALEDRERLAELLEGADMIFVTAGMGGGTGTGAAPVIAEVAKELGALTVGVVTKPFGFEGNRRARQAEAGIEALQGAVDTLITIPNQRLLSVADKRTPLLESFRRADEVLLNAVQGIVDLIQNHGYVNVDFADARAVMADRGMALMGTGRGGGQDRCLDAMHAAIASPLLEDVSINGATGMLINITGPDDLSLTEVDEALSLVREAAHEDANIIFGSVVDPKMEDEVKITIIATGFAQRHAPRQAAPVAQGRALQGAAPAGRAQPPPPPKEELALTPGPRGLPATRSNYGQILREVGAEVEDELDIPTFLRRGASGSV</sequence>
<feature type="binding site" evidence="4">
    <location>
        <position position="188"/>
    </location>
    <ligand>
        <name>GTP</name>
        <dbReference type="ChEBI" id="CHEBI:37565"/>
    </ligand>
</feature>
<gene>
    <name evidence="4" type="primary">ftsZ</name>
    <name evidence="10" type="ORF">AKJ08_2242</name>
</gene>
<evidence type="ECO:0000256" key="4">
    <source>
        <dbReference type="HAMAP-Rule" id="MF_00909"/>
    </source>
</evidence>
<dbReference type="Pfam" id="PF00091">
    <property type="entry name" value="Tubulin"/>
    <property type="match status" value="1"/>
</dbReference>
<feature type="domain" description="Tubulin/FtsZ GTPase" evidence="8">
    <location>
        <begin position="14"/>
        <end position="206"/>
    </location>
</feature>
<evidence type="ECO:0000313" key="11">
    <source>
        <dbReference type="Proteomes" id="UP000055590"/>
    </source>
</evidence>
<dbReference type="OrthoDB" id="9813375at2"/>
<dbReference type="Gene3D" id="3.40.50.1440">
    <property type="entry name" value="Tubulin/FtsZ, GTPase domain"/>
    <property type="match status" value="1"/>
</dbReference>
<dbReference type="InterPro" id="IPR018316">
    <property type="entry name" value="Tubulin/FtsZ_2-layer-sand-dom"/>
</dbReference>
<organism evidence="10 11">
    <name type="scientific">Vulgatibacter incomptus</name>
    <dbReference type="NCBI Taxonomy" id="1391653"/>
    <lineage>
        <taxon>Bacteria</taxon>
        <taxon>Pseudomonadati</taxon>
        <taxon>Myxococcota</taxon>
        <taxon>Myxococcia</taxon>
        <taxon>Myxococcales</taxon>
        <taxon>Cystobacterineae</taxon>
        <taxon>Vulgatibacteraceae</taxon>
        <taxon>Vulgatibacter</taxon>
    </lineage>
</organism>
<evidence type="ECO:0000256" key="3">
    <source>
        <dbReference type="ARBA" id="ARBA00023134"/>
    </source>
</evidence>
<feature type="domain" description="Tubulin/FtsZ 2-layer sandwich" evidence="9">
    <location>
        <begin position="208"/>
        <end position="326"/>
    </location>
</feature>
<dbReference type="EMBL" id="CP012332">
    <property type="protein sequence ID" value="AKU91855.1"/>
    <property type="molecule type" value="Genomic_DNA"/>
</dbReference>
<keyword evidence="2 4" id="KW-0547">Nucleotide-binding</keyword>
<dbReference type="PANTHER" id="PTHR30314:SF3">
    <property type="entry name" value="MITOCHONDRIAL DIVISION PROTEIN FSZA"/>
    <property type="match status" value="1"/>
</dbReference>
<keyword evidence="3 4" id="KW-0342">GTP-binding</keyword>
<dbReference type="InterPro" id="IPR003008">
    <property type="entry name" value="Tubulin_FtsZ_GTPase"/>
</dbReference>
<dbReference type="PROSITE" id="PS01134">
    <property type="entry name" value="FTSZ_1"/>
    <property type="match status" value="1"/>
</dbReference>
<proteinExistence type="inferred from homology"/>
<dbReference type="InterPro" id="IPR036525">
    <property type="entry name" value="Tubulin/FtsZ_GTPase_sf"/>
</dbReference>
<dbReference type="GO" id="GO:0003924">
    <property type="term" value="F:GTPase activity"/>
    <property type="evidence" value="ECO:0007669"/>
    <property type="project" value="UniProtKB-UniRule"/>
</dbReference>
<dbReference type="PRINTS" id="PR00423">
    <property type="entry name" value="CELLDVISFTSZ"/>
</dbReference>
<dbReference type="STRING" id="1391653.AKJ08_2242"/>
<comment type="similarity">
    <text evidence="1 4 6">Belongs to the FtsZ family.</text>
</comment>
<keyword evidence="4 6" id="KW-0717">Septation</keyword>
<comment type="function">
    <text evidence="4 6">Essential cell division protein that forms a contractile ring structure (Z ring) at the future cell division site. The regulation of the ring assembly controls the timing and the location of cell division. One of the functions of the FtsZ ring is to recruit other cell division proteins to the septum to produce a new cell wall between the dividing cells. Binds GTP and shows GTPase activity.</text>
</comment>
<dbReference type="Pfam" id="PF12327">
    <property type="entry name" value="FtsZ_C"/>
    <property type="match status" value="1"/>
</dbReference>
<evidence type="ECO:0000259" key="9">
    <source>
        <dbReference type="SMART" id="SM00865"/>
    </source>
</evidence>
<keyword evidence="4 6" id="KW-0131">Cell cycle</keyword>
<evidence type="ECO:0000256" key="1">
    <source>
        <dbReference type="ARBA" id="ARBA00009690"/>
    </source>
</evidence>
<dbReference type="InterPro" id="IPR024757">
    <property type="entry name" value="FtsZ_C"/>
</dbReference>
<dbReference type="GO" id="GO:0005525">
    <property type="term" value="F:GTP binding"/>
    <property type="evidence" value="ECO:0007669"/>
    <property type="project" value="UniProtKB-UniRule"/>
</dbReference>
<dbReference type="GO" id="GO:0000917">
    <property type="term" value="P:division septum assembly"/>
    <property type="evidence" value="ECO:0007669"/>
    <property type="project" value="UniProtKB-KW"/>
</dbReference>
<protein>
    <recommendedName>
        <fullName evidence="4 5">Cell division protein FtsZ</fullName>
    </recommendedName>
</protein>
<dbReference type="SUPFAM" id="SSF52490">
    <property type="entry name" value="Tubulin nucleotide-binding domain-like"/>
    <property type="match status" value="1"/>
</dbReference>
<dbReference type="InterPro" id="IPR008280">
    <property type="entry name" value="Tub_FtsZ_C"/>
</dbReference>
<dbReference type="InterPro" id="IPR020805">
    <property type="entry name" value="Cell_div_FtsZ_CS"/>
</dbReference>
<feature type="binding site" evidence="4">
    <location>
        <position position="144"/>
    </location>
    <ligand>
        <name>GTP</name>
        <dbReference type="ChEBI" id="CHEBI:37565"/>
    </ligand>
</feature>
<dbReference type="SMART" id="SM00864">
    <property type="entry name" value="Tubulin"/>
    <property type="match status" value="1"/>
</dbReference>
<evidence type="ECO:0000256" key="2">
    <source>
        <dbReference type="ARBA" id="ARBA00022741"/>
    </source>
</evidence>
<dbReference type="HAMAP" id="MF_00909">
    <property type="entry name" value="FtsZ"/>
    <property type="match status" value="1"/>
</dbReference>
<dbReference type="InterPro" id="IPR037103">
    <property type="entry name" value="Tubulin/FtsZ-like_C"/>
</dbReference>
<reference evidence="10 11" key="1">
    <citation type="submission" date="2015-08" db="EMBL/GenBank/DDBJ databases">
        <authorList>
            <person name="Babu N.S."/>
            <person name="Beckwith C.J."/>
            <person name="Beseler K.G."/>
            <person name="Brison A."/>
            <person name="Carone J.V."/>
            <person name="Caskin T.P."/>
            <person name="Diamond M."/>
            <person name="Durham M.E."/>
            <person name="Foxe J.M."/>
            <person name="Go M."/>
            <person name="Henderson B.A."/>
            <person name="Jones I.B."/>
            <person name="McGettigan J.A."/>
            <person name="Micheletti S.J."/>
            <person name="Nasrallah M.E."/>
            <person name="Ortiz D."/>
            <person name="Piller C.R."/>
            <person name="Privatt S.R."/>
            <person name="Schneider S.L."/>
            <person name="Sharp S."/>
            <person name="Smith T.C."/>
            <person name="Stanton J.D."/>
            <person name="Ullery H.E."/>
            <person name="Wilson R.J."/>
            <person name="Serrano M.G."/>
            <person name="Buck G."/>
            <person name="Lee V."/>
            <person name="Wang Y."/>
            <person name="Carvalho R."/>
            <person name="Voegtly L."/>
            <person name="Shi R."/>
            <person name="Duckworth R."/>
            <person name="Johnson A."/>
            <person name="Loviza R."/>
            <person name="Walstead R."/>
            <person name="Shah Z."/>
            <person name="Kiflezghi M."/>
            <person name="Wade K."/>
            <person name="Ball S.L."/>
            <person name="Bradley K.W."/>
            <person name="Asai D.J."/>
            <person name="Bowman C.A."/>
            <person name="Russell D.A."/>
            <person name="Pope W.H."/>
            <person name="Jacobs-Sera D."/>
            <person name="Hendrix R.W."/>
            <person name="Hatfull G.F."/>
        </authorList>
    </citation>
    <scope>NUCLEOTIDE SEQUENCE [LARGE SCALE GENOMIC DNA]</scope>
    <source>
        <strain evidence="10 11">DSM 27710</strain>
    </source>
</reference>
<feature type="binding site" evidence="4">
    <location>
        <begin position="22"/>
        <end position="26"/>
    </location>
    <ligand>
        <name>GTP</name>
        <dbReference type="ChEBI" id="CHEBI:37565"/>
    </ligand>
</feature>
<evidence type="ECO:0000259" key="8">
    <source>
        <dbReference type="SMART" id="SM00864"/>
    </source>
</evidence>
<evidence type="ECO:0000313" key="10">
    <source>
        <dbReference type="EMBL" id="AKU91855.1"/>
    </source>
</evidence>
<dbReference type="RefSeq" id="WP_050726107.1">
    <property type="nucleotide sequence ID" value="NZ_CP012332.1"/>
</dbReference>
<dbReference type="Gene3D" id="3.30.1330.20">
    <property type="entry name" value="Tubulin/FtsZ, C-terminal domain"/>
    <property type="match status" value="1"/>
</dbReference>
<dbReference type="SUPFAM" id="SSF55307">
    <property type="entry name" value="Tubulin C-terminal domain-like"/>
    <property type="match status" value="1"/>
</dbReference>
<evidence type="ECO:0000256" key="5">
    <source>
        <dbReference type="NCBIfam" id="TIGR00065"/>
    </source>
</evidence>
<dbReference type="FunFam" id="3.40.50.1440:FF:000001">
    <property type="entry name" value="Cell division protein FtsZ"/>
    <property type="match status" value="1"/>
</dbReference>
<comment type="subcellular location">
    <subcellularLocation>
        <location evidence="4">Cytoplasm</location>
    </subcellularLocation>
    <text evidence="4">Assembles at midcell at the inner surface of the cytoplasmic membrane.</text>
</comment>
<dbReference type="Proteomes" id="UP000055590">
    <property type="component" value="Chromosome"/>
</dbReference>
<keyword evidence="11" id="KW-1185">Reference proteome</keyword>
<dbReference type="PANTHER" id="PTHR30314">
    <property type="entry name" value="CELL DIVISION PROTEIN FTSZ-RELATED"/>
    <property type="match status" value="1"/>
</dbReference>
<dbReference type="KEGG" id="vin:AKJ08_2242"/>
<dbReference type="PATRIC" id="fig|1391653.3.peg.2341"/>